<feature type="transmembrane region" description="Helical" evidence="1">
    <location>
        <begin position="59"/>
        <end position="76"/>
    </location>
</feature>
<reference evidence="2 3" key="1">
    <citation type="submission" date="2019-12" db="EMBL/GenBank/DDBJ databases">
        <title>Paenibacillus sp. nov. sp. isolated from soil.</title>
        <authorList>
            <person name="Kim J."/>
            <person name="Jeong S.E."/>
            <person name="Jung H.S."/>
            <person name="Jeon C.O."/>
        </authorList>
    </citation>
    <scope>NUCLEOTIDE SEQUENCE [LARGE SCALE GENOMIC DNA]</scope>
    <source>
        <strain evidence="2 3">5J-6</strain>
    </source>
</reference>
<dbReference type="RefSeq" id="WP_161412115.1">
    <property type="nucleotide sequence ID" value="NZ_WTUZ01000040.1"/>
</dbReference>
<feature type="transmembrane region" description="Helical" evidence="1">
    <location>
        <begin position="122"/>
        <end position="141"/>
    </location>
</feature>
<keyword evidence="1" id="KW-1133">Transmembrane helix</keyword>
<feature type="transmembrane region" description="Helical" evidence="1">
    <location>
        <begin position="6"/>
        <end position="32"/>
    </location>
</feature>
<keyword evidence="1" id="KW-0812">Transmembrane</keyword>
<sequence length="147" mass="17283">MVLSWYILLLYIHIFSVVLSIGPYFVLFPLLAKIRIAQFELLPEYLEPFRITVRLTKHAGHVLVATGILLTWLTAWTWKTSWIVFTVLIMVASLYFIARAFSPLLRKLRAPHDDRNVLVNQLRSALIWYVIITLAMMWFMVSKPSFW</sequence>
<name>A0A6L8VA82_9BACL</name>
<keyword evidence="3" id="KW-1185">Reference proteome</keyword>
<dbReference type="AlphaFoldDB" id="A0A6L8VA82"/>
<proteinExistence type="predicted"/>
<evidence type="ECO:0000313" key="2">
    <source>
        <dbReference type="EMBL" id="MZQ87193.1"/>
    </source>
</evidence>
<comment type="caution">
    <text evidence="2">The sequence shown here is derived from an EMBL/GenBank/DDBJ whole genome shotgun (WGS) entry which is preliminary data.</text>
</comment>
<protein>
    <recommendedName>
        <fullName evidence="4">DUF2269 domain-containing protein</fullName>
    </recommendedName>
</protein>
<dbReference type="Proteomes" id="UP000481087">
    <property type="component" value="Unassembled WGS sequence"/>
</dbReference>
<accession>A0A6L8VA82</accession>
<evidence type="ECO:0000256" key="1">
    <source>
        <dbReference type="SAM" id="Phobius"/>
    </source>
</evidence>
<dbReference type="EMBL" id="WTUZ01000040">
    <property type="protein sequence ID" value="MZQ87193.1"/>
    <property type="molecule type" value="Genomic_DNA"/>
</dbReference>
<gene>
    <name evidence="2" type="ORF">GQF01_34270</name>
</gene>
<keyword evidence="1" id="KW-0472">Membrane</keyword>
<feature type="transmembrane region" description="Helical" evidence="1">
    <location>
        <begin position="82"/>
        <end position="101"/>
    </location>
</feature>
<organism evidence="2 3">
    <name type="scientific">Paenibacillus silvestris</name>
    <dbReference type="NCBI Taxonomy" id="2606219"/>
    <lineage>
        <taxon>Bacteria</taxon>
        <taxon>Bacillati</taxon>
        <taxon>Bacillota</taxon>
        <taxon>Bacilli</taxon>
        <taxon>Bacillales</taxon>
        <taxon>Paenibacillaceae</taxon>
        <taxon>Paenibacillus</taxon>
    </lineage>
</organism>
<evidence type="ECO:0000313" key="3">
    <source>
        <dbReference type="Proteomes" id="UP000481087"/>
    </source>
</evidence>
<evidence type="ECO:0008006" key="4">
    <source>
        <dbReference type="Google" id="ProtNLM"/>
    </source>
</evidence>